<comment type="caution">
    <text evidence="2">The sequence shown here is derived from an EMBL/GenBank/DDBJ whole genome shotgun (WGS) entry which is preliminary data.</text>
</comment>
<gene>
    <name evidence="2" type="ORF">PRRU23_00800</name>
</gene>
<proteinExistence type="predicted"/>
<protein>
    <recommendedName>
        <fullName evidence="1">Phage integrase SAM-like domain-containing protein</fullName>
    </recommendedName>
</protein>
<dbReference type="Pfam" id="PF13102">
    <property type="entry name" value="Phage_int_SAM_5"/>
    <property type="match status" value="1"/>
</dbReference>
<organism evidence="2 3">
    <name type="scientific">Segatella bryantii</name>
    <name type="common">Prevotella bryantii</name>
    <dbReference type="NCBI Taxonomy" id="77095"/>
    <lineage>
        <taxon>Bacteria</taxon>
        <taxon>Pseudomonadati</taxon>
        <taxon>Bacteroidota</taxon>
        <taxon>Bacteroidia</taxon>
        <taxon>Bacteroidales</taxon>
        <taxon>Prevotellaceae</taxon>
        <taxon>Segatella</taxon>
    </lineage>
</organism>
<evidence type="ECO:0000313" key="2">
    <source>
        <dbReference type="EMBL" id="GJG26380.1"/>
    </source>
</evidence>
<sequence length="128" mass="15063">MSDGKAYYRPKRDTNGVIMCRSQKDQEACIFADKVRDFRQHKYDNQTLYTDTEAEQAAQNERSKCDFIQYFAELKEKRHKNSSKSIQVNWNRELALLKLYTGGKPLLFGRIDLNLIEDYKDLQIALNC</sequence>
<evidence type="ECO:0000313" key="3">
    <source>
        <dbReference type="Proteomes" id="UP000887043"/>
    </source>
</evidence>
<feature type="domain" description="Phage integrase SAM-like" evidence="1">
    <location>
        <begin position="66"/>
        <end position="121"/>
    </location>
</feature>
<reference evidence="2" key="1">
    <citation type="submission" date="2021-08" db="EMBL/GenBank/DDBJ databases">
        <title>Prevotella lacticifex sp. nov., isolated from rumen of cow.</title>
        <authorList>
            <person name="Shinkai T."/>
            <person name="Ikeyama N."/>
            <person name="Kumagai M."/>
            <person name="Ohmori H."/>
            <person name="Sakamoto M."/>
            <person name="Ohkuma M."/>
            <person name="Mitsumori M."/>
        </authorList>
    </citation>
    <scope>NUCLEOTIDE SEQUENCE</scope>
    <source>
        <strain evidence="2">DSM 11371</strain>
    </source>
</reference>
<dbReference type="AlphaFoldDB" id="A0AA37MD77"/>
<evidence type="ECO:0000259" key="1">
    <source>
        <dbReference type="Pfam" id="PF13102"/>
    </source>
</evidence>
<dbReference type="InterPro" id="IPR025269">
    <property type="entry name" value="SAM-like_dom"/>
</dbReference>
<accession>A0AA37MD77</accession>
<dbReference type="Proteomes" id="UP000887043">
    <property type="component" value="Unassembled WGS sequence"/>
</dbReference>
<dbReference type="EMBL" id="BPTR01000001">
    <property type="protein sequence ID" value="GJG26380.1"/>
    <property type="molecule type" value="Genomic_DNA"/>
</dbReference>
<name>A0AA37MD77_SEGBR</name>